<dbReference type="Gene3D" id="2.60.40.1180">
    <property type="entry name" value="Golgi alpha-mannosidase II"/>
    <property type="match status" value="1"/>
</dbReference>
<dbReference type="InterPro" id="IPR006047">
    <property type="entry name" value="GH13_cat_dom"/>
</dbReference>
<dbReference type="SUPFAM" id="SSF51445">
    <property type="entry name" value="(Trans)glycosidases"/>
    <property type="match status" value="1"/>
</dbReference>
<dbReference type="SMART" id="SM00642">
    <property type="entry name" value="Aamy"/>
    <property type="match status" value="1"/>
</dbReference>
<evidence type="ECO:0000313" key="5">
    <source>
        <dbReference type="EMBL" id="QDV44094.1"/>
    </source>
</evidence>
<keyword evidence="2 5" id="KW-0808">Transferase</keyword>
<dbReference type="PANTHER" id="PTHR38784">
    <property type="entry name" value="SUCROSE PHOSPHORYLASE"/>
    <property type="match status" value="1"/>
</dbReference>
<dbReference type="PANTHER" id="PTHR38784:SF1">
    <property type="entry name" value="SUCROSE PHOSPHORYLASE"/>
    <property type="match status" value="1"/>
</dbReference>
<evidence type="ECO:0000313" key="6">
    <source>
        <dbReference type="Proteomes" id="UP000319004"/>
    </source>
</evidence>
<evidence type="ECO:0000259" key="4">
    <source>
        <dbReference type="SMART" id="SM00642"/>
    </source>
</evidence>
<dbReference type="InterPro" id="IPR045857">
    <property type="entry name" value="O16G_dom_2"/>
</dbReference>
<dbReference type="GO" id="GO:0009018">
    <property type="term" value="F:sucrose phosphorylase activity"/>
    <property type="evidence" value="ECO:0007669"/>
    <property type="project" value="UniProtKB-EC"/>
</dbReference>
<dbReference type="Gene3D" id="3.20.20.80">
    <property type="entry name" value="Glycosidases"/>
    <property type="match status" value="1"/>
</dbReference>
<dbReference type="SUPFAM" id="SSF51011">
    <property type="entry name" value="Glycosyl hydrolase domain"/>
    <property type="match status" value="1"/>
</dbReference>
<dbReference type="InterPro" id="IPR016377">
    <property type="entry name" value="Sucrose_GGa_phosphorylase-rel"/>
</dbReference>
<dbReference type="EMBL" id="CP037423">
    <property type="protein sequence ID" value="QDV44094.1"/>
    <property type="molecule type" value="Genomic_DNA"/>
</dbReference>
<dbReference type="GO" id="GO:0005975">
    <property type="term" value="P:carbohydrate metabolic process"/>
    <property type="evidence" value="ECO:0007669"/>
    <property type="project" value="InterPro"/>
</dbReference>
<evidence type="ECO:0000256" key="3">
    <source>
        <dbReference type="PIRSR" id="PIRSR003059-2"/>
    </source>
</evidence>
<dbReference type="AlphaFoldDB" id="A0A518HTE8"/>
<keyword evidence="6" id="KW-1185">Reference proteome</keyword>
<keyword evidence="1 5" id="KW-0328">Glycosyltransferase</keyword>
<reference evidence="5 6" key="1">
    <citation type="submission" date="2019-03" db="EMBL/GenBank/DDBJ databases">
        <title>Deep-cultivation of Planctomycetes and their phenomic and genomic characterization uncovers novel biology.</title>
        <authorList>
            <person name="Wiegand S."/>
            <person name="Jogler M."/>
            <person name="Boedeker C."/>
            <person name="Pinto D."/>
            <person name="Vollmers J."/>
            <person name="Rivas-Marin E."/>
            <person name="Kohn T."/>
            <person name="Peeters S.H."/>
            <person name="Heuer A."/>
            <person name="Rast P."/>
            <person name="Oberbeckmann S."/>
            <person name="Bunk B."/>
            <person name="Jeske O."/>
            <person name="Meyerdierks A."/>
            <person name="Storesund J.E."/>
            <person name="Kallscheuer N."/>
            <person name="Luecker S."/>
            <person name="Lage O.M."/>
            <person name="Pohl T."/>
            <person name="Merkel B.J."/>
            <person name="Hornburger P."/>
            <person name="Mueller R.-W."/>
            <person name="Bruemmer F."/>
            <person name="Labrenz M."/>
            <person name="Spormann A.M."/>
            <person name="Op den Camp H."/>
            <person name="Overmann J."/>
            <person name="Amann R."/>
            <person name="Jetten M.S.M."/>
            <person name="Mascher T."/>
            <person name="Medema M.H."/>
            <person name="Devos D.P."/>
            <person name="Kaster A.-K."/>
            <person name="Ovreas L."/>
            <person name="Rohde M."/>
            <person name="Galperin M.Y."/>
            <person name="Jogler C."/>
        </authorList>
    </citation>
    <scope>NUCLEOTIDE SEQUENCE [LARGE SCALE GENOMIC DNA]</scope>
    <source>
        <strain evidence="5 6">Enr13</strain>
    </source>
</reference>
<dbReference type="OrthoDB" id="9805159at2"/>
<dbReference type="PIRSF" id="PIRSF003059">
    <property type="entry name" value="Sucrose_phosphorylase"/>
    <property type="match status" value="1"/>
</dbReference>
<feature type="binding site" evidence="3">
    <location>
        <begin position="345"/>
        <end position="346"/>
    </location>
    <ligand>
        <name>substrate</name>
    </ligand>
</feature>
<accession>A0A518HTE8</accession>
<feature type="binding site" evidence="3">
    <location>
        <position position="105"/>
    </location>
    <ligand>
        <name>substrate</name>
    </ligand>
</feature>
<dbReference type="InterPro" id="IPR017853">
    <property type="entry name" value="GH"/>
</dbReference>
<evidence type="ECO:0000256" key="2">
    <source>
        <dbReference type="ARBA" id="ARBA00022679"/>
    </source>
</evidence>
<dbReference type="InterPro" id="IPR033746">
    <property type="entry name" value="GGa_phosphorylase"/>
</dbReference>
<dbReference type="Gene3D" id="3.90.400.10">
    <property type="entry name" value="Oligo-1,6-glucosidase, Domain 2"/>
    <property type="match status" value="1"/>
</dbReference>
<dbReference type="RefSeq" id="WP_145388486.1">
    <property type="nucleotide sequence ID" value="NZ_CP037423.1"/>
</dbReference>
<dbReference type="CDD" id="cd11356">
    <property type="entry name" value="AmyAc_Sucrose_phosphorylase-like_1"/>
    <property type="match status" value="1"/>
</dbReference>
<feature type="domain" description="Glycosyl hydrolase family 13 catalytic" evidence="4">
    <location>
        <begin position="76"/>
        <end position="489"/>
    </location>
</feature>
<evidence type="ECO:0000256" key="1">
    <source>
        <dbReference type="ARBA" id="ARBA00022676"/>
    </source>
</evidence>
<proteinExistence type="predicted"/>
<feature type="binding site" evidence="3">
    <location>
        <position position="143"/>
    </location>
    <ligand>
        <name>substrate</name>
    </ligand>
</feature>
<dbReference type="InterPro" id="IPR013780">
    <property type="entry name" value="Glyco_hydro_b"/>
</dbReference>
<dbReference type="KEGG" id="snep:Enr13x_39550"/>
<feature type="binding site" evidence="3">
    <location>
        <begin position="236"/>
        <end position="238"/>
    </location>
    <ligand>
        <name>substrate</name>
    </ligand>
</feature>
<gene>
    <name evidence="5" type="ORF">Enr13x_39550</name>
</gene>
<dbReference type="EC" id="2.4.1.7" evidence="5"/>
<protein>
    <submittedName>
        <fullName evidence="5">Sucrose phosphorylase</fullName>
        <ecNumber evidence="5">2.4.1.7</ecNumber>
    </submittedName>
</protein>
<feature type="binding site" evidence="3">
    <location>
        <position position="452"/>
    </location>
    <ligand>
        <name>substrate</name>
    </ligand>
</feature>
<name>A0A518HTE8_9BACT</name>
<dbReference type="Pfam" id="PF00128">
    <property type="entry name" value="Alpha-amylase"/>
    <property type="match status" value="1"/>
</dbReference>
<dbReference type="Proteomes" id="UP000319004">
    <property type="component" value="Chromosome"/>
</dbReference>
<sequence>MASTDTDDSPVRAQLAQHLGFLYPDSNAERLADQVIAIFDHLEEQRPLPLHQLWSQQDCLLITYGDSIVDDHSAPLETLHSFLKQHVKDSISAVHVLPFCPFSSDDGFAVIDYTQVNPKLGDWSEISQIADDYRLMADIVINHVSSESQWFENYRKGVEPGASYIMEANVGDDLSEVVRPRASSLLRPTETSDGLKHVWCTFSHDQVDLDFRNPQVLLEFLKIIRLYLEHGVSIFRLDAVGFLWKQPGTTCMHLPQTHEVVKLIRTVTDFFAPGTLLITETNVPNHENLTYFGNRNEAHVIYNFSLAPLLVHSLLTGKTEYLKRWMMTMPPAPVGCTYLNFTASHDGIGMRPAEGLLSDEEQLQLVETVRRFGGRVSTRRTADGGERVYELNVALFDALRGTVKGEDPWQVERFLCSQTVMMALEGIPAFYIHSLLATPNDQAGVEATQINRAINRHKWDWQELQRQLSDEGSVHHQVFGELTRRISLRRQMLPFHPNATQFTLQLHDPFFAFWRQSTDRSQSVFCVNNMSDTVQELRLSDLNLIAMDAWHDAISGTRFDDQNAVLNVAPYQSLWITNRPASP</sequence>
<organism evidence="5 6">
    <name type="scientific">Stieleria neptunia</name>
    <dbReference type="NCBI Taxonomy" id="2527979"/>
    <lineage>
        <taxon>Bacteria</taxon>
        <taxon>Pseudomonadati</taxon>
        <taxon>Planctomycetota</taxon>
        <taxon>Planctomycetia</taxon>
        <taxon>Pirellulales</taxon>
        <taxon>Pirellulaceae</taxon>
        <taxon>Stieleria</taxon>
    </lineage>
</organism>